<dbReference type="EMBL" id="CADCWG010000036">
    <property type="protein sequence ID" value="CAA9538907.1"/>
    <property type="molecule type" value="Genomic_DNA"/>
</dbReference>
<evidence type="ECO:0000256" key="1">
    <source>
        <dbReference type="SAM" id="MobiDB-lite"/>
    </source>
</evidence>
<protein>
    <submittedName>
        <fullName evidence="2">Uncharacterized protein</fullName>
    </submittedName>
</protein>
<organism evidence="2">
    <name type="scientific">uncultured Thermomicrobiales bacterium</name>
    <dbReference type="NCBI Taxonomy" id="1645740"/>
    <lineage>
        <taxon>Bacteria</taxon>
        <taxon>Pseudomonadati</taxon>
        <taxon>Thermomicrobiota</taxon>
        <taxon>Thermomicrobia</taxon>
        <taxon>Thermomicrobiales</taxon>
        <taxon>environmental samples</taxon>
    </lineage>
</organism>
<reference evidence="2" key="1">
    <citation type="submission" date="2020-02" db="EMBL/GenBank/DDBJ databases">
        <authorList>
            <person name="Meier V. D."/>
        </authorList>
    </citation>
    <scope>NUCLEOTIDE SEQUENCE</scope>
    <source>
        <strain evidence="2">AVDCRST_MAG49</strain>
    </source>
</reference>
<feature type="non-terminal residue" evidence="2">
    <location>
        <position position="1"/>
    </location>
</feature>
<evidence type="ECO:0000313" key="2">
    <source>
        <dbReference type="EMBL" id="CAA9538907.1"/>
    </source>
</evidence>
<sequence>GERHADRVQTATRGRRPPLPGDPGRPRTRRAATRRLRGRAGNELATTPGSDRSAVAPALSGRGPTL</sequence>
<accession>A0A6J4U5R9</accession>
<feature type="compositionally biased region" description="Basic residues" evidence="1">
    <location>
        <begin position="26"/>
        <end position="38"/>
    </location>
</feature>
<feature type="region of interest" description="Disordered" evidence="1">
    <location>
        <begin position="1"/>
        <end position="66"/>
    </location>
</feature>
<gene>
    <name evidence="2" type="ORF">AVDCRST_MAG49-632</name>
</gene>
<dbReference type="AlphaFoldDB" id="A0A6J4U5R9"/>
<name>A0A6J4U5R9_9BACT</name>
<proteinExistence type="predicted"/>
<feature type="non-terminal residue" evidence="2">
    <location>
        <position position="66"/>
    </location>
</feature>